<gene>
    <name evidence="1" type="ORF">PUN28_009326</name>
</gene>
<dbReference type="Proteomes" id="UP001430953">
    <property type="component" value="Unassembled WGS sequence"/>
</dbReference>
<name>A0AAW2FTM6_9HYME</name>
<accession>A0AAW2FTM6</accession>
<organism evidence="1 2">
    <name type="scientific">Cardiocondyla obscurior</name>
    <dbReference type="NCBI Taxonomy" id="286306"/>
    <lineage>
        <taxon>Eukaryota</taxon>
        <taxon>Metazoa</taxon>
        <taxon>Ecdysozoa</taxon>
        <taxon>Arthropoda</taxon>
        <taxon>Hexapoda</taxon>
        <taxon>Insecta</taxon>
        <taxon>Pterygota</taxon>
        <taxon>Neoptera</taxon>
        <taxon>Endopterygota</taxon>
        <taxon>Hymenoptera</taxon>
        <taxon>Apocrita</taxon>
        <taxon>Aculeata</taxon>
        <taxon>Formicoidea</taxon>
        <taxon>Formicidae</taxon>
        <taxon>Myrmicinae</taxon>
        <taxon>Cardiocondyla</taxon>
    </lineage>
</organism>
<sequence>MFRRLYKKIARSSTCGVRITLRALCHHYFIVFVLAPENSRNTKNSNKTRSQRAAIFSESVQSGFFLFRNYFGSSLSQFVCYFTGDRGIFRALSKYLLKNLARHTDLKIIIETSFAEVLKFLQHCYISRIYIILEITQNYFHNLMQIIFIFKNWLILKCF</sequence>
<comment type="caution">
    <text evidence="1">The sequence shown here is derived from an EMBL/GenBank/DDBJ whole genome shotgun (WGS) entry which is preliminary data.</text>
</comment>
<dbReference type="EMBL" id="JADYXP020000008">
    <property type="protein sequence ID" value="KAL0118580.1"/>
    <property type="molecule type" value="Genomic_DNA"/>
</dbReference>
<evidence type="ECO:0000313" key="2">
    <source>
        <dbReference type="Proteomes" id="UP001430953"/>
    </source>
</evidence>
<dbReference type="AlphaFoldDB" id="A0AAW2FTM6"/>
<keyword evidence="2" id="KW-1185">Reference proteome</keyword>
<evidence type="ECO:0000313" key="1">
    <source>
        <dbReference type="EMBL" id="KAL0118580.1"/>
    </source>
</evidence>
<protein>
    <submittedName>
        <fullName evidence="1">Uncharacterized protein</fullName>
    </submittedName>
</protein>
<proteinExistence type="predicted"/>
<reference evidence="1 2" key="1">
    <citation type="submission" date="2023-03" db="EMBL/GenBank/DDBJ databases">
        <title>High recombination rates correlate with genetic variation in Cardiocondyla obscurior ants.</title>
        <authorList>
            <person name="Errbii M."/>
        </authorList>
    </citation>
    <scope>NUCLEOTIDE SEQUENCE [LARGE SCALE GENOMIC DNA]</scope>
    <source>
        <strain evidence="1">Alpha-2009</strain>
        <tissue evidence="1">Whole body</tissue>
    </source>
</reference>